<comment type="caution">
    <text evidence="2">The sequence shown here is derived from an EMBL/GenBank/DDBJ whole genome shotgun (WGS) entry which is preliminary data.</text>
</comment>
<keyword evidence="1" id="KW-0812">Transmembrane</keyword>
<evidence type="ECO:0000313" key="2">
    <source>
        <dbReference type="EMBL" id="PJR09875.1"/>
    </source>
</evidence>
<gene>
    <name evidence="2" type="ORF">CEJ86_30130</name>
</gene>
<proteinExistence type="predicted"/>
<dbReference type="Proteomes" id="UP000231987">
    <property type="component" value="Unassembled WGS sequence"/>
</dbReference>
<accession>A0A2J0YU14</accession>
<keyword evidence="1" id="KW-1133">Transmembrane helix</keyword>
<keyword evidence="1" id="KW-0472">Membrane</keyword>
<evidence type="ECO:0000313" key="3">
    <source>
        <dbReference type="Proteomes" id="UP000231987"/>
    </source>
</evidence>
<protein>
    <submittedName>
        <fullName evidence="2">Uncharacterized protein</fullName>
    </submittedName>
</protein>
<dbReference type="EMBL" id="NJGD01000026">
    <property type="protein sequence ID" value="PJR09875.1"/>
    <property type="molecule type" value="Genomic_DNA"/>
</dbReference>
<organism evidence="2 3">
    <name type="scientific">Rhizobium meliloti</name>
    <name type="common">Ensifer meliloti</name>
    <name type="synonym">Sinorhizobium meliloti</name>
    <dbReference type="NCBI Taxonomy" id="382"/>
    <lineage>
        <taxon>Bacteria</taxon>
        <taxon>Pseudomonadati</taxon>
        <taxon>Pseudomonadota</taxon>
        <taxon>Alphaproteobacteria</taxon>
        <taxon>Hyphomicrobiales</taxon>
        <taxon>Rhizobiaceae</taxon>
        <taxon>Sinorhizobium/Ensifer group</taxon>
        <taxon>Sinorhizobium</taxon>
    </lineage>
</organism>
<dbReference type="AlphaFoldDB" id="A0A2J0YU14"/>
<evidence type="ECO:0000256" key="1">
    <source>
        <dbReference type="SAM" id="Phobius"/>
    </source>
</evidence>
<name>A0A2J0YU14_RHIML</name>
<feature type="transmembrane region" description="Helical" evidence="1">
    <location>
        <begin position="31"/>
        <end position="55"/>
    </location>
</feature>
<feature type="transmembrane region" description="Helical" evidence="1">
    <location>
        <begin position="67"/>
        <end position="93"/>
    </location>
</feature>
<sequence>MVAVACGVLALVVSVATVVDGTGAVFQGKDFAYYVVGPGWGGMVLSIALIAVSAWALKERSRLSSAYVALAALAGTLVGGTLLISGLLALALVGGLLGMFSAEPAATPTGNRPGG</sequence>
<reference evidence="2 3" key="1">
    <citation type="submission" date="2017-06" db="EMBL/GenBank/DDBJ databases">
        <title>Ensifer strains isolated from leguminous trees and herbs display diverse denitrification phenotypes with some acting as strong N2O sinks.</title>
        <authorList>
            <person name="Woliy K."/>
            <person name="Mania D."/>
            <person name="Bakken L.R."/>
            <person name="Frostegard A."/>
        </authorList>
    </citation>
    <scope>NUCLEOTIDE SEQUENCE [LARGE SCALE GENOMIC DNA]</scope>
    <source>
        <strain evidence="2 3">AC50a</strain>
    </source>
</reference>